<dbReference type="PATRIC" id="fig|992034.3.peg.7"/>
<dbReference type="EMBL" id="AKOC01000001">
    <property type="protein sequence ID" value="EJB45871.1"/>
    <property type="molecule type" value="Genomic_DNA"/>
</dbReference>
<evidence type="ECO:0000313" key="2">
    <source>
        <dbReference type="Proteomes" id="UP000005483"/>
    </source>
</evidence>
<name>I9RHD1_HELPX</name>
<organism evidence="1 2">
    <name type="scientific">Helicobacter pylori Hp A-9</name>
    <dbReference type="NCBI Taxonomy" id="992034"/>
    <lineage>
        <taxon>Bacteria</taxon>
        <taxon>Pseudomonadati</taxon>
        <taxon>Campylobacterota</taxon>
        <taxon>Epsilonproteobacteria</taxon>
        <taxon>Campylobacterales</taxon>
        <taxon>Helicobacteraceae</taxon>
        <taxon>Helicobacter</taxon>
    </lineage>
</organism>
<comment type="caution">
    <text evidence="1">The sequence shown here is derived from an EMBL/GenBank/DDBJ whole genome shotgun (WGS) entry which is preliminary data.</text>
</comment>
<protein>
    <submittedName>
        <fullName evidence="1">Uncharacterized protein</fullName>
    </submittedName>
</protein>
<reference evidence="1 2" key="1">
    <citation type="submission" date="2012-04" db="EMBL/GenBank/DDBJ databases">
        <title>Genome sequence of Helicobacter pylori Hp A-9.</title>
        <authorList>
            <person name="Blanchard T.G."/>
            <person name="Czinn S.J."/>
            <person name="McCracken C."/>
            <person name="Abolude K."/>
            <person name="Maroo A."/>
            <person name="Santana-Cruz I."/>
            <person name="Tallon L.J."/>
            <person name="Ficke F.W.F."/>
        </authorList>
    </citation>
    <scope>NUCLEOTIDE SEQUENCE [LARGE SCALE GENOMIC DNA]</scope>
    <source>
        <strain evidence="1 2">Hp A-9</strain>
    </source>
</reference>
<sequence>MDLGLLYFWLYSNRILTAEVLFNVFKKWGFSYLASSF</sequence>
<dbReference type="AlphaFoldDB" id="I9RHD1"/>
<accession>I9RHD1</accession>
<gene>
    <name evidence="1" type="ORF">HPHPA9_0007</name>
</gene>
<dbReference type="Proteomes" id="UP000005483">
    <property type="component" value="Unassembled WGS sequence"/>
</dbReference>
<proteinExistence type="predicted"/>
<evidence type="ECO:0000313" key="1">
    <source>
        <dbReference type="EMBL" id="EJB45871.1"/>
    </source>
</evidence>